<evidence type="ECO:0000313" key="3">
    <source>
        <dbReference type="Proteomes" id="UP000254794"/>
    </source>
</evidence>
<keyword evidence="3" id="KW-1185">Reference proteome</keyword>
<accession>A0A378KBS7</accession>
<dbReference type="Pfam" id="PF03230">
    <property type="entry name" value="Antirestrict"/>
    <property type="match status" value="1"/>
</dbReference>
<dbReference type="RefSeq" id="WP_115332985.1">
    <property type="nucleotide sequence ID" value="NZ_CAAAHP010000008.1"/>
</dbReference>
<evidence type="ECO:0000256" key="1">
    <source>
        <dbReference type="ARBA" id="ARBA00008618"/>
    </source>
</evidence>
<dbReference type="EMBL" id="UGOD01000006">
    <property type="protein sequence ID" value="STX81623.1"/>
    <property type="molecule type" value="Genomic_DNA"/>
</dbReference>
<gene>
    <name evidence="2" type="ORF">NCTC13316_03496</name>
</gene>
<sequence length="133" mass="15160">MLAISPTLITDAKRLDLLPHYFGRWYGIAESALYNVLTEFCCQYQGAYWHFYKLSNQGLYMAPEMPGPLRLYIPGNGYECEVSADAAGVIATLYMLNYLCSRSQSESFLNLYDLLLDYAYGHSERKKILSAID</sequence>
<dbReference type="Proteomes" id="UP000254794">
    <property type="component" value="Unassembled WGS sequence"/>
</dbReference>
<reference evidence="2 3" key="1">
    <citation type="submission" date="2018-06" db="EMBL/GenBank/DDBJ databases">
        <authorList>
            <consortium name="Pathogen Informatics"/>
            <person name="Doyle S."/>
        </authorList>
    </citation>
    <scope>NUCLEOTIDE SEQUENCE [LARGE SCALE GENOMIC DNA]</scope>
    <source>
        <strain evidence="2 3">NCTC13316</strain>
    </source>
</reference>
<dbReference type="InterPro" id="IPR042297">
    <property type="entry name" value="Antirestriction_sf"/>
</dbReference>
<proteinExistence type="inferred from homology"/>
<dbReference type="AlphaFoldDB" id="A0A378KBS7"/>
<organism evidence="2 3">
    <name type="scientific">Legionella busanensis</name>
    <dbReference type="NCBI Taxonomy" id="190655"/>
    <lineage>
        <taxon>Bacteria</taxon>
        <taxon>Pseudomonadati</taxon>
        <taxon>Pseudomonadota</taxon>
        <taxon>Gammaproteobacteria</taxon>
        <taxon>Legionellales</taxon>
        <taxon>Legionellaceae</taxon>
        <taxon>Legionella</taxon>
    </lineage>
</organism>
<protein>
    <submittedName>
        <fullName evidence="2">Antirestriction protein</fullName>
    </submittedName>
</protein>
<dbReference type="OrthoDB" id="1164967at2"/>
<comment type="similarity">
    <text evidence="1">Belongs to the antirestriction protein family.</text>
</comment>
<evidence type="ECO:0000313" key="2">
    <source>
        <dbReference type="EMBL" id="STX81623.1"/>
    </source>
</evidence>
<dbReference type="Gene3D" id="3.30.70.3580">
    <property type="entry name" value="Antirestriction protein"/>
    <property type="match status" value="1"/>
</dbReference>
<name>A0A378KBS7_9GAMM</name>
<dbReference type="InterPro" id="IPR004914">
    <property type="entry name" value="Antirestrict"/>
</dbReference>